<name>A0A9X4L4N1_9STAP</name>
<evidence type="ECO:0000256" key="3">
    <source>
        <dbReference type="SAM" id="Phobius"/>
    </source>
</evidence>
<evidence type="ECO:0000256" key="1">
    <source>
        <dbReference type="ARBA" id="ARBA00004370"/>
    </source>
</evidence>
<keyword evidence="3" id="KW-0812">Transmembrane</keyword>
<dbReference type="GO" id="GO:0016020">
    <property type="term" value="C:membrane"/>
    <property type="evidence" value="ECO:0007669"/>
    <property type="project" value="UniProtKB-SubCell"/>
</dbReference>
<comment type="caution">
    <text evidence="5">The sequence shown here is derived from an EMBL/GenBank/DDBJ whole genome shotgun (WGS) entry which is preliminary data.</text>
</comment>
<gene>
    <name evidence="5" type="ORF">M4L89_08945</name>
</gene>
<comment type="subcellular location">
    <subcellularLocation>
        <location evidence="1">Membrane</location>
    </subcellularLocation>
</comment>
<keyword evidence="2 3" id="KW-0472">Membrane</keyword>
<evidence type="ECO:0000256" key="2">
    <source>
        <dbReference type="ARBA" id="ARBA00023136"/>
    </source>
</evidence>
<proteinExistence type="predicted"/>
<evidence type="ECO:0000313" key="5">
    <source>
        <dbReference type="EMBL" id="MDG0846350.1"/>
    </source>
</evidence>
<evidence type="ECO:0000313" key="6">
    <source>
        <dbReference type="Proteomes" id="UP001152422"/>
    </source>
</evidence>
<dbReference type="PANTHER" id="PTHR46825:SF11">
    <property type="entry name" value="PENICILLIN-BINDING PROTEIN 4"/>
    <property type="match status" value="1"/>
</dbReference>
<dbReference type="RefSeq" id="WP_002512258.1">
    <property type="nucleotide sequence ID" value="NZ_CP013114.1"/>
</dbReference>
<sequence length="382" mass="44793">MTSKKLKQFMIFLIFILTIITFTIGYRYYQDNKQDTKYQSIHTNNLKTVMDKNNPQINAIHQYLEKVNFNGTVAVFERGQLKLNKGYGFKNFETDEKNRADTLYLIGSSQKFTTGLMLKQLENEQKINMNDVVHQYLPWFKTSKPITLNQLMLHQSGLYKYKASTSYKDLDSAVQSIQRKGIETKFYNKNRYNDANYLVLSRVIEEVTGKSFSKNFENRLSKPYGLEHTAFFNDETFKKDMAEGYKKDENTGKPVKQKPNVLNQYYGAGNLYMTPHDMGKLILTLQKNELFKDNITTPLLHESLTPRYPKAYRYGFYSLPNKNRINGGFFGQVFTAYFNDDYIVVLGTNYEDNDVNNEEKIKHIFNKLLKQDKPYNIVGQRY</sequence>
<dbReference type="Gene3D" id="3.40.710.10">
    <property type="entry name" value="DD-peptidase/beta-lactamase superfamily"/>
    <property type="match status" value="1"/>
</dbReference>
<dbReference type="SUPFAM" id="SSF56601">
    <property type="entry name" value="beta-lactamase/transpeptidase-like"/>
    <property type="match status" value="1"/>
</dbReference>
<organism evidence="5 6">
    <name type="scientific">Staphylococcus equorum</name>
    <dbReference type="NCBI Taxonomy" id="246432"/>
    <lineage>
        <taxon>Bacteria</taxon>
        <taxon>Bacillati</taxon>
        <taxon>Bacillota</taxon>
        <taxon>Bacilli</taxon>
        <taxon>Bacillales</taxon>
        <taxon>Staphylococcaceae</taxon>
        <taxon>Staphylococcus</taxon>
    </lineage>
</organism>
<dbReference type="EMBL" id="JAMBQA010000004">
    <property type="protein sequence ID" value="MDG0846350.1"/>
    <property type="molecule type" value="Genomic_DNA"/>
</dbReference>
<reference evidence="5" key="1">
    <citation type="submission" date="2022-05" db="EMBL/GenBank/DDBJ databases">
        <title>Comparative genomics of Staphylococcus equorum isolates.</title>
        <authorList>
            <person name="Luelf R.H."/>
        </authorList>
    </citation>
    <scope>NUCLEOTIDE SEQUENCE</scope>
    <source>
        <strain evidence="5">TMW 2.2497</strain>
    </source>
</reference>
<accession>A0A9X4L4N1</accession>
<dbReference type="AlphaFoldDB" id="A0A9X4L4N1"/>
<feature type="transmembrane region" description="Helical" evidence="3">
    <location>
        <begin position="9"/>
        <end position="29"/>
    </location>
</feature>
<dbReference type="InterPro" id="IPR001466">
    <property type="entry name" value="Beta-lactam-related"/>
</dbReference>
<dbReference type="PANTHER" id="PTHR46825">
    <property type="entry name" value="D-ALANYL-D-ALANINE-CARBOXYPEPTIDASE/ENDOPEPTIDASE AMPH"/>
    <property type="match status" value="1"/>
</dbReference>
<keyword evidence="3" id="KW-1133">Transmembrane helix</keyword>
<keyword evidence="6" id="KW-1185">Reference proteome</keyword>
<feature type="domain" description="Beta-lactamase-related" evidence="4">
    <location>
        <begin position="61"/>
        <end position="362"/>
    </location>
</feature>
<evidence type="ECO:0000259" key="4">
    <source>
        <dbReference type="Pfam" id="PF00144"/>
    </source>
</evidence>
<dbReference type="KEGG" id="seqo:SE1039_08140"/>
<dbReference type="InterPro" id="IPR012338">
    <property type="entry name" value="Beta-lactam/transpept-like"/>
</dbReference>
<dbReference type="Proteomes" id="UP001152422">
    <property type="component" value="Unassembled WGS sequence"/>
</dbReference>
<dbReference type="InterPro" id="IPR050491">
    <property type="entry name" value="AmpC-like"/>
</dbReference>
<protein>
    <submittedName>
        <fullName evidence="5">Beta-lactamase family protein</fullName>
    </submittedName>
</protein>
<dbReference type="Pfam" id="PF00144">
    <property type="entry name" value="Beta-lactamase"/>
    <property type="match status" value="1"/>
</dbReference>